<dbReference type="Gene3D" id="1.10.220.80">
    <property type="entry name" value="BH2638-like"/>
    <property type="match status" value="1"/>
</dbReference>
<dbReference type="InterPro" id="IPR007920">
    <property type="entry name" value="UPF0223"/>
</dbReference>
<name>A0ABQ5JL84_9LACO</name>
<reference evidence="1 2" key="1">
    <citation type="submission" date="2022-03" db="EMBL/GenBank/DDBJ databases">
        <title>Draft genome sequence of Furfurilactobacillus curtus JCM 31185.</title>
        <authorList>
            <person name="Suzuki S."/>
            <person name="Endo A."/>
            <person name="Kajikawa A."/>
        </authorList>
    </citation>
    <scope>NUCLEOTIDE SEQUENCE [LARGE SCALE GENOMIC DNA]</scope>
    <source>
        <strain evidence="1 2">JCM 31185</strain>
    </source>
</reference>
<dbReference type="SUPFAM" id="SSF158504">
    <property type="entry name" value="BH2638-like"/>
    <property type="match status" value="1"/>
</dbReference>
<dbReference type="InterPro" id="IPR023324">
    <property type="entry name" value="BH2638-like_sf"/>
</dbReference>
<dbReference type="Proteomes" id="UP001628078">
    <property type="component" value="Unassembled WGS sequence"/>
</dbReference>
<organism evidence="1 2">
    <name type="scientific">Furfurilactobacillus curtus</name>
    <dbReference type="NCBI Taxonomy" id="1746200"/>
    <lineage>
        <taxon>Bacteria</taxon>
        <taxon>Bacillati</taxon>
        <taxon>Bacillota</taxon>
        <taxon>Bacilli</taxon>
        <taxon>Lactobacillales</taxon>
        <taxon>Lactobacillaceae</taxon>
        <taxon>Furfurilactobacillus</taxon>
    </lineage>
</organism>
<evidence type="ECO:0000313" key="1">
    <source>
        <dbReference type="EMBL" id="GKT05193.1"/>
    </source>
</evidence>
<dbReference type="Pfam" id="PF05256">
    <property type="entry name" value="UPF0223"/>
    <property type="match status" value="1"/>
</dbReference>
<keyword evidence="2" id="KW-1185">Reference proteome</keyword>
<proteinExistence type="predicted"/>
<protein>
    <submittedName>
        <fullName evidence="1">UPF0223 protein</fullName>
    </submittedName>
</protein>
<dbReference type="EMBL" id="BQXO01000001">
    <property type="protein sequence ID" value="GKT05193.1"/>
    <property type="molecule type" value="Genomic_DNA"/>
</dbReference>
<accession>A0ABQ5JL84</accession>
<sequence length="90" mass="10556">MNIELPLDDTWTSQEIIDVTMFYDLILTANEQGVDRQRLLSAYQVFQMIVPTKGQQKQLDRQLQRQTGVSLYRTMQAAMASQRKHFKFSD</sequence>
<comment type="caution">
    <text evidence="1">The sequence shown here is derived from an EMBL/GenBank/DDBJ whole genome shotgun (WGS) entry which is preliminary data.</text>
</comment>
<gene>
    <name evidence="1" type="ORF">JCM31185_04820</name>
</gene>
<evidence type="ECO:0000313" key="2">
    <source>
        <dbReference type="Proteomes" id="UP001628078"/>
    </source>
</evidence>